<keyword evidence="4" id="KW-0067">ATP-binding</keyword>
<dbReference type="GO" id="GO:0016787">
    <property type="term" value="F:hydrolase activity"/>
    <property type="evidence" value="ECO:0007669"/>
    <property type="project" value="UniProtKB-KW"/>
</dbReference>
<keyword evidence="4" id="KW-0238">DNA-binding</keyword>
<gene>
    <name evidence="7" type="primary">dnaB</name>
    <name evidence="7" type="ORF">KW502_05700</name>
</gene>
<dbReference type="SMART" id="SM00382">
    <property type="entry name" value="AAA"/>
    <property type="match status" value="1"/>
</dbReference>
<name>A0ABS6W2B5_9FLAO</name>
<dbReference type="InterPro" id="IPR003593">
    <property type="entry name" value="AAA+_ATPase"/>
</dbReference>
<feature type="region of interest" description="Disordered" evidence="5">
    <location>
        <begin position="439"/>
        <end position="483"/>
    </location>
</feature>
<evidence type="ECO:0000313" key="8">
    <source>
        <dbReference type="Proteomes" id="UP000719267"/>
    </source>
</evidence>
<comment type="caution">
    <text evidence="7">The sequence shown here is derived from an EMBL/GenBank/DDBJ whole genome shotgun (WGS) entry which is preliminary data.</text>
</comment>
<keyword evidence="2 4" id="KW-0235">DNA replication</keyword>
<dbReference type="EC" id="5.6.2.3" evidence="3 4"/>
<dbReference type="EMBL" id="JAHWDF010000004">
    <property type="protein sequence ID" value="MBW2961288.1"/>
    <property type="molecule type" value="Genomic_DNA"/>
</dbReference>
<dbReference type="GO" id="GO:0003678">
    <property type="term" value="F:DNA helicase activity"/>
    <property type="evidence" value="ECO:0007669"/>
    <property type="project" value="UniProtKB-EC"/>
</dbReference>
<evidence type="ECO:0000256" key="2">
    <source>
        <dbReference type="ARBA" id="ARBA00022705"/>
    </source>
</evidence>
<evidence type="ECO:0000259" key="6">
    <source>
        <dbReference type="PROSITE" id="PS51199"/>
    </source>
</evidence>
<keyword evidence="4 7" id="KW-0347">Helicase</keyword>
<keyword evidence="4 7" id="KW-0378">Hydrolase</keyword>
<keyword evidence="1 4" id="KW-0639">Primosome</keyword>
<evidence type="ECO:0000256" key="1">
    <source>
        <dbReference type="ARBA" id="ARBA00022515"/>
    </source>
</evidence>
<dbReference type="InterPro" id="IPR007692">
    <property type="entry name" value="DNA_helicase_DnaB"/>
</dbReference>
<sequence length="483" mass="54822">MKGKLPPQDQEIEEIVIGALLIDSRATDDVMDYLRQDIFYQEKNKLIFKAIQTLYDANEAIDLKTVSNQLKKSKDLAMVGGDFHLIELTQKISSSAHIDHHGRILMQKYIQRELISNSSAIIENAYDDGVDSLELLDKAFDHLGEVSNLIIRNKEIDIKELTAEIIDYGGKLFRNEIKPGIETPIKLLTSRMGGWRNGELIILAARPGMGKTAFALKAGWVAALAGIPVAFFSLEMTASRLLSRLWSMDLRIDNDKFTKDGLSPDEQSRIMARMMEFEKIPFHIDDTSSLNIQTLRVKAKKLVKNHNVKMIIVDYLQLMDGNSKNREQEISKISRGLKMIALELELPVIALSQLSRAVETRGGNKRPMLSDLRESGAIEQDADVVQFIYRPEYYGSDTWDNYDGISCIGEAEYIVAKNRNGGLVKNRMKFEGKYTRFSDIDEPDQDFDNDDIFEPSRPQPNNNLSNAFDEPIKPEEDHDDLPF</sequence>
<dbReference type="PANTHER" id="PTHR30153">
    <property type="entry name" value="REPLICATIVE DNA HELICASE DNAB"/>
    <property type="match status" value="1"/>
</dbReference>
<accession>A0ABS6W2B5</accession>
<keyword evidence="4" id="KW-0547">Nucleotide-binding</keyword>
<dbReference type="Pfam" id="PF00772">
    <property type="entry name" value="DnaB"/>
    <property type="match status" value="1"/>
</dbReference>
<comment type="catalytic activity">
    <reaction evidence="4">
        <text>ATP + H2O = ADP + phosphate + H(+)</text>
        <dbReference type="Rhea" id="RHEA:13065"/>
        <dbReference type="ChEBI" id="CHEBI:15377"/>
        <dbReference type="ChEBI" id="CHEBI:15378"/>
        <dbReference type="ChEBI" id="CHEBI:30616"/>
        <dbReference type="ChEBI" id="CHEBI:43474"/>
        <dbReference type="ChEBI" id="CHEBI:456216"/>
        <dbReference type="EC" id="5.6.2.3"/>
    </reaction>
</comment>
<comment type="function">
    <text evidence="4">The main replicative DNA helicase, it participates in initiation and elongation during chromosome replication. Travels ahead of the DNA replisome, separating dsDNA into templates for DNA synthesis. A processive ATP-dependent 5'-3' DNA helicase it has DNA-dependent ATPase activity.</text>
</comment>
<evidence type="ECO:0000256" key="4">
    <source>
        <dbReference type="RuleBase" id="RU362085"/>
    </source>
</evidence>
<comment type="similarity">
    <text evidence="4">Belongs to the helicase family. DnaB subfamily.</text>
</comment>
<proteinExistence type="inferred from homology"/>
<organism evidence="7 8">
    <name type="scientific">Mesonia aestuariivivens</name>
    <dbReference type="NCBI Taxonomy" id="2796128"/>
    <lineage>
        <taxon>Bacteria</taxon>
        <taxon>Pseudomonadati</taxon>
        <taxon>Bacteroidota</taxon>
        <taxon>Flavobacteriia</taxon>
        <taxon>Flavobacteriales</taxon>
        <taxon>Flavobacteriaceae</taxon>
        <taxon>Mesonia</taxon>
    </lineage>
</organism>
<keyword evidence="8" id="KW-1185">Reference proteome</keyword>
<dbReference type="InterPro" id="IPR007693">
    <property type="entry name" value="DNA_helicase_DnaB-like_N"/>
</dbReference>
<feature type="compositionally biased region" description="Basic and acidic residues" evidence="5">
    <location>
        <begin position="470"/>
        <end position="483"/>
    </location>
</feature>
<dbReference type="NCBIfam" id="TIGR00665">
    <property type="entry name" value="DnaB"/>
    <property type="match status" value="1"/>
</dbReference>
<dbReference type="RefSeq" id="WP_219039568.1">
    <property type="nucleotide sequence ID" value="NZ_JAHWDF010000004.1"/>
</dbReference>
<dbReference type="PANTHER" id="PTHR30153:SF2">
    <property type="entry name" value="REPLICATIVE DNA HELICASE"/>
    <property type="match status" value="1"/>
</dbReference>
<feature type="domain" description="SF4 helicase" evidence="6">
    <location>
        <begin position="174"/>
        <end position="444"/>
    </location>
</feature>
<dbReference type="InterPro" id="IPR007694">
    <property type="entry name" value="DNA_helicase_DnaB-like_C"/>
</dbReference>
<dbReference type="Proteomes" id="UP000719267">
    <property type="component" value="Unassembled WGS sequence"/>
</dbReference>
<evidence type="ECO:0000313" key="7">
    <source>
        <dbReference type="EMBL" id="MBW2961288.1"/>
    </source>
</evidence>
<evidence type="ECO:0000256" key="3">
    <source>
        <dbReference type="NCBIfam" id="TIGR00665"/>
    </source>
</evidence>
<dbReference type="PROSITE" id="PS51199">
    <property type="entry name" value="SF4_HELICASE"/>
    <property type="match status" value="1"/>
</dbReference>
<reference evidence="7 8" key="1">
    <citation type="submission" date="2021-07" db="EMBL/GenBank/DDBJ databases">
        <title>Mesonia aestuariivivens sp. nov., isolated from a tidal flat.</title>
        <authorList>
            <person name="Kim Y.-O."/>
            <person name="Yoon J.-H."/>
        </authorList>
    </citation>
    <scope>NUCLEOTIDE SEQUENCE [LARGE SCALE GENOMIC DNA]</scope>
    <source>
        <strain evidence="7 8">JHPTF-M18</strain>
    </source>
</reference>
<dbReference type="CDD" id="cd00984">
    <property type="entry name" value="DnaB_C"/>
    <property type="match status" value="1"/>
</dbReference>
<protein>
    <recommendedName>
        <fullName evidence="3 4">Replicative DNA helicase</fullName>
        <ecNumber evidence="3 4">5.6.2.3</ecNumber>
    </recommendedName>
</protein>
<dbReference type="Pfam" id="PF03796">
    <property type="entry name" value="DnaB_C"/>
    <property type="match status" value="1"/>
</dbReference>
<feature type="compositionally biased region" description="Acidic residues" evidence="5">
    <location>
        <begin position="440"/>
        <end position="453"/>
    </location>
</feature>
<evidence type="ECO:0000256" key="5">
    <source>
        <dbReference type="SAM" id="MobiDB-lite"/>
    </source>
</evidence>